<dbReference type="EMBL" id="LAZR01012164">
    <property type="protein sequence ID" value="KKM28236.1"/>
    <property type="molecule type" value="Genomic_DNA"/>
</dbReference>
<comment type="caution">
    <text evidence="1">The sequence shown here is derived from an EMBL/GenBank/DDBJ whole genome shotgun (WGS) entry which is preliminary data.</text>
</comment>
<reference evidence="1" key="1">
    <citation type="journal article" date="2015" name="Nature">
        <title>Complex archaea that bridge the gap between prokaryotes and eukaryotes.</title>
        <authorList>
            <person name="Spang A."/>
            <person name="Saw J.H."/>
            <person name="Jorgensen S.L."/>
            <person name="Zaremba-Niedzwiedzka K."/>
            <person name="Martijn J."/>
            <person name="Lind A.E."/>
            <person name="van Eijk R."/>
            <person name="Schleper C."/>
            <person name="Guy L."/>
            <person name="Ettema T.J."/>
        </authorList>
    </citation>
    <scope>NUCLEOTIDE SEQUENCE</scope>
</reference>
<dbReference type="AlphaFoldDB" id="A0A0F9IKU8"/>
<name>A0A0F9IKU8_9ZZZZ</name>
<gene>
    <name evidence="1" type="ORF">LCGC14_1566670</name>
</gene>
<evidence type="ECO:0000313" key="1">
    <source>
        <dbReference type="EMBL" id="KKM28236.1"/>
    </source>
</evidence>
<organism evidence="1">
    <name type="scientific">marine sediment metagenome</name>
    <dbReference type="NCBI Taxonomy" id="412755"/>
    <lineage>
        <taxon>unclassified sequences</taxon>
        <taxon>metagenomes</taxon>
        <taxon>ecological metagenomes</taxon>
    </lineage>
</organism>
<protein>
    <submittedName>
        <fullName evidence="1">Uncharacterized protein</fullName>
    </submittedName>
</protein>
<accession>A0A0F9IKU8</accession>
<sequence>MKQKQKKFIFILATAILTITFAILVSIQQDGSSPALALSPAPQSLKRVADFYFDVGADDVRNYGHVNKFGNNVDVDQAEEDIWDGGGVWDEPTASQVYTFTSTSGDDASPDGTGARTIEIFGLDSDGLLASETLALTGTGEVTATNQYSMMHRLIVRTAGSGGENAGTITANANTDGTVTAQITIGNNQTLMAIYKISAIDNGCLIGFYVGMNRASPNNGLVDIFLKVKPPGEVWQVKQVNGLMSTGTTAFQHIYNPPKCFDPLTIIKMSAIGQTDSNDISAGFDLVLHPN</sequence>
<proteinExistence type="predicted"/>